<dbReference type="Proteomes" id="UP000184188">
    <property type="component" value="Unassembled WGS sequence"/>
</dbReference>
<organism evidence="7 8">
    <name type="scientific">Penicilliopsis zonata CBS 506.65</name>
    <dbReference type="NCBI Taxonomy" id="1073090"/>
    <lineage>
        <taxon>Eukaryota</taxon>
        <taxon>Fungi</taxon>
        <taxon>Dikarya</taxon>
        <taxon>Ascomycota</taxon>
        <taxon>Pezizomycotina</taxon>
        <taxon>Eurotiomycetes</taxon>
        <taxon>Eurotiomycetidae</taxon>
        <taxon>Eurotiales</taxon>
        <taxon>Aspergillaceae</taxon>
        <taxon>Penicilliopsis</taxon>
    </lineage>
</organism>
<accession>A0A1L9S5E6</accession>
<evidence type="ECO:0000256" key="3">
    <source>
        <dbReference type="ARBA" id="ARBA00022692"/>
    </source>
</evidence>
<feature type="transmembrane region" description="Helical" evidence="6">
    <location>
        <begin position="309"/>
        <end position="333"/>
    </location>
</feature>
<sequence>MTASDHHDELIQGHVRELPSQFSLLSLLAFAFSIMNSWVAFVSLLVTNLTLGGPGLCLWATIVACAAATIIAMGLAELVSAFPSSGGQYHCALMVYPLRYRAAAAFATGWLSVLGYLFTTASSAIFVAESIMGVAEIYYPAFAAQRWQIWCIYALMLILATVAVTVWPSLVPRTQSSFFGASVLGMLVITIAVLAASPTKQSAAVALVNYDNSSGWPSGISFMLATGQSMWSFACVDSATHMAEEIPRPEKNVPLAMLLGMLIGLVTMVGFTLAMLFSATDFDQIATSAAPMYECFIQAFDSPGASLFLTIWVIIVYFGSCVGLITTTGRLIWAFSRDNGLPFSSVFATVNRQLLVPANANIATCVFCLAYGCLYIGSPVAFNTFISTAILFLSLSYTVPQIPLLFHKNRDQCLPPRPFSLGRFLGPFCNLFSIAWVLLYALLFSFPLVIPTTLADMSYVSVVLVASIVFVGSLWFLGGKRSSFTGPLQYMEAVHADLCTITNYKDYYGL</sequence>
<dbReference type="Gene3D" id="1.20.1740.10">
    <property type="entry name" value="Amino acid/polyamine transporter I"/>
    <property type="match status" value="1"/>
</dbReference>
<keyword evidence="3 6" id="KW-0812">Transmembrane</keyword>
<dbReference type="GO" id="GO:0022857">
    <property type="term" value="F:transmembrane transporter activity"/>
    <property type="evidence" value="ECO:0007669"/>
    <property type="project" value="InterPro"/>
</dbReference>
<dbReference type="EMBL" id="KV878360">
    <property type="protein sequence ID" value="OJJ42392.1"/>
    <property type="molecule type" value="Genomic_DNA"/>
</dbReference>
<feature type="transmembrane region" description="Helical" evidence="6">
    <location>
        <begin position="24"/>
        <end position="46"/>
    </location>
</feature>
<dbReference type="InterPro" id="IPR002293">
    <property type="entry name" value="AA/rel_permease1"/>
</dbReference>
<proteinExistence type="predicted"/>
<dbReference type="AlphaFoldDB" id="A0A1L9S5E6"/>
<evidence type="ECO:0000256" key="5">
    <source>
        <dbReference type="ARBA" id="ARBA00023136"/>
    </source>
</evidence>
<dbReference type="Pfam" id="PF13520">
    <property type="entry name" value="AA_permease_2"/>
    <property type="match status" value="1"/>
</dbReference>
<feature type="transmembrane region" description="Helical" evidence="6">
    <location>
        <begin position="178"/>
        <end position="196"/>
    </location>
</feature>
<evidence type="ECO:0000256" key="2">
    <source>
        <dbReference type="ARBA" id="ARBA00022448"/>
    </source>
</evidence>
<gene>
    <name evidence="7" type="ORF">ASPZODRAFT_155311</name>
</gene>
<evidence type="ECO:0000313" key="7">
    <source>
        <dbReference type="EMBL" id="OJJ42392.1"/>
    </source>
</evidence>
<evidence type="ECO:0000256" key="4">
    <source>
        <dbReference type="ARBA" id="ARBA00022989"/>
    </source>
</evidence>
<dbReference type="GeneID" id="34612661"/>
<feature type="transmembrane region" description="Helical" evidence="6">
    <location>
        <begin position="58"/>
        <end position="82"/>
    </location>
</feature>
<feature type="transmembrane region" description="Helical" evidence="6">
    <location>
        <begin position="103"/>
        <end position="127"/>
    </location>
</feature>
<feature type="transmembrane region" description="Helical" evidence="6">
    <location>
        <begin position="255"/>
        <end position="277"/>
    </location>
</feature>
<dbReference type="RefSeq" id="XP_022576902.1">
    <property type="nucleotide sequence ID" value="XM_022726197.1"/>
</dbReference>
<protein>
    <recommendedName>
        <fullName evidence="9">Amino acid permease/ SLC12A domain-containing protein</fullName>
    </recommendedName>
</protein>
<feature type="transmembrane region" description="Helical" evidence="6">
    <location>
        <begin position="427"/>
        <end position="446"/>
    </location>
</feature>
<comment type="subcellular location">
    <subcellularLocation>
        <location evidence="1">Membrane</location>
        <topology evidence="1">Multi-pass membrane protein</topology>
    </subcellularLocation>
</comment>
<evidence type="ECO:0008006" key="9">
    <source>
        <dbReference type="Google" id="ProtNLM"/>
    </source>
</evidence>
<dbReference type="GO" id="GO:0016020">
    <property type="term" value="C:membrane"/>
    <property type="evidence" value="ECO:0007669"/>
    <property type="project" value="UniProtKB-SubCell"/>
</dbReference>
<evidence type="ECO:0000256" key="1">
    <source>
        <dbReference type="ARBA" id="ARBA00004141"/>
    </source>
</evidence>
<name>A0A1L9S5E6_9EURO</name>
<reference evidence="8" key="1">
    <citation type="journal article" date="2017" name="Genome Biol.">
        <title>Comparative genomics reveals high biological diversity and specific adaptations in the industrially and medically important fungal genus Aspergillus.</title>
        <authorList>
            <person name="de Vries R.P."/>
            <person name="Riley R."/>
            <person name="Wiebenga A."/>
            <person name="Aguilar-Osorio G."/>
            <person name="Amillis S."/>
            <person name="Uchima C.A."/>
            <person name="Anderluh G."/>
            <person name="Asadollahi M."/>
            <person name="Askin M."/>
            <person name="Barry K."/>
            <person name="Battaglia E."/>
            <person name="Bayram O."/>
            <person name="Benocci T."/>
            <person name="Braus-Stromeyer S.A."/>
            <person name="Caldana C."/>
            <person name="Canovas D."/>
            <person name="Cerqueira G.C."/>
            <person name="Chen F."/>
            <person name="Chen W."/>
            <person name="Choi C."/>
            <person name="Clum A."/>
            <person name="Dos Santos R.A."/>
            <person name="Damasio A.R."/>
            <person name="Diallinas G."/>
            <person name="Emri T."/>
            <person name="Fekete E."/>
            <person name="Flipphi M."/>
            <person name="Freyberg S."/>
            <person name="Gallo A."/>
            <person name="Gournas C."/>
            <person name="Habgood R."/>
            <person name="Hainaut M."/>
            <person name="Harispe M.L."/>
            <person name="Henrissat B."/>
            <person name="Hilden K.S."/>
            <person name="Hope R."/>
            <person name="Hossain A."/>
            <person name="Karabika E."/>
            <person name="Karaffa L."/>
            <person name="Karanyi Z."/>
            <person name="Krasevec N."/>
            <person name="Kuo A."/>
            <person name="Kusch H."/>
            <person name="LaButti K."/>
            <person name="Lagendijk E.L."/>
            <person name="Lapidus A."/>
            <person name="Levasseur A."/>
            <person name="Lindquist E."/>
            <person name="Lipzen A."/>
            <person name="Logrieco A.F."/>
            <person name="MacCabe A."/>
            <person name="Maekelae M.R."/>
            <person name="Malavazi I."/>
            <person name="Melin P."/>
            <person name="Meyer V."/>
            <person name="Mielnichuk N."/>
            <person name="Miskei M."/>
            <person name="Molnar A.P."/>
            <person name="Mule G."/>
            <person name="Ngan C.Y."/>
            <person name="Orejas M."/>
            <person name="Orosz E."/>
            <person name="Ouedraogo J.P."/>
            <person name="Overkamp K.M."/>
            <person name="Park H.-S."/>
            <person name="Perrone G."/>
            <person name="Piumi F."/>
            <person name="Punt P.J."/>
            <person name="Ram A.F."/>
            <person name="Ramon A."/>
            <person name="Rauscher S."/>
            <person name="Record E."/>
            <person name="Riano-Pachon D.M."/>
            <person name="Robert V."/>
            <person name="Roehrig J."/>
            <person name="Ruller R."/>
            <person name="Salamov A."/>
            <person name="Salih N.S."/>
            <person name="Samson R.A."/>
            <person name="Sandor E."/>
            <person name="Sanguinetti M."/>
            <person name="Schuetze T."/>
            <person name="Sepcic K."/>
            <person name="Shelest E."/>
            <person name="Sherlock G."/>
            <person name="Sophianopoulou V."/>
            <person name="Squina F.M."/>
            <person name="Sun H."/>
            <person name="Susca A."/>
            <person name="Todd R.B."/>
            <person name="Tsang A."/>
            <person name="Unkles S.E."/>
            <person name="van de Wiele N."/>
            <person name="van Rossen-Uffink D."/>
            <person name="Oliveira J.V."/>
            <person name="Vesth T.C."/>
            <person name="Visser J."/>
            <person name="Yu J.-H."/>
            <person name="Zhou M."/>
            <person name="Andersen M.R."/>
            <person name="Archer D.B."/>
            <person name="Baker S.E."/>
            <person name="Benoit I."/>
            <person name="Brakhage A.A."/>
            <person name="Braus G.H."/>
            <person name="Fischer R."/>
            <person name="Frisvad J.C."/>
            <person name="Goldman G.H."/>
            <person name="Houbraken J."/>
            <person name="Oakley B."/>
            <person name="Pocsi I."/>
            <person name="Scazzocchio C."/>
            <person name="Seiboth B."/>
            <person name="vanKuyk P.A."/>
            <person name="Wortman J."/>
            <person name="Dyer P.S."/>
            <person name="Grigoriev I.V."/>
        </authorList>
    </citation>
    <scope>NUCLEOTIDE SEQUENCE [LARGE SCALE GENOMIC DNA]</scope>
    <source>
        <strain evidence="8">CBS 506.65</strain>
    </source>
</reference>
<keyword evidence="5 6" id="KW-0472">Membrane</keyword>
<feature type="transmembrane region" description="Helical" evidence="6">
    <location>
        <begin position="384"/>
        <end position="406"/>
    </location>
</feature>
<keyword evidence="8" id="KW-1185">Reference proteome</keyword>
<feature type="transmembrane region" description="Helical" evidence="6">
    <location>
        <begin position="458"/>
        <end position="477"/>
    </location>
</feature>
<keyword evidence="2" id="KW-0813">Transport</keyword>
<dbReference type="VEuPathDB" id="FungiDB:ASPZODRAFT_155311"/>
<dbReference type="STRING" id="1073090.A0A1L9S5E6"/>
<dbReference type="OrthoDB" id="2417308at2759"/>
<dbReference type="PANTHER" id="PTHR45649">
    <property type="entry name" value="AMINO-ACID PERMEASE BAT1"/>
    <property type="match status" value="1"/>
</dbReference>
<dbReference type="PANTHER" id="PTHR45649:SF11">
    <property type="entry name" value="TRANSPORTER, PUTATIVE (EUROFUNG)-RELATED"/>
    <property type="match status" value="1"/>
</dbReference>
<dbReference type="PIRSF" id="PIRSF006060">
    <property type="entry name" value="AA_transporter"/>
    <property type="match status" value="1"/>
</dbReference>
<evidence type="ECO:0000313" key="8">
    <source>
        <dbReference type="Proteomes" id="UP000184188"/>
    </source>
</evidence>
<feature type="transmembrane region" description="Helical" evidence="6">
    <location>
        <begin position="147"/>
        <end position="166"/>
    </location>
</feature>
<keyword evidence="4 6" id="KW-1133">Transmembrane helix</keyword>
<feature type="transmembrane region" description="Helical" evidence="6">
    <location>
        <begin position="354"/>
        <end position="378"/>
    </location>
</feature>
<evidence type="ECO:0000256" key="6">
    <source>
        <dbReference type="SAM" id="Phobius"/>
    </source>
</evidence>